<evidence type="ECO:0000313" key="3">
    <source>
        <dbReference type="Proteomes" id="UP000288805"/>
    </source>
</evidence>
<evidence type="ECO:0000256" key="1">
    <source>
        <dbReference type="SAM" id="MobiDB-lite"/>
    </source>
</evidence>
<dbReference type="OrthoDB" id="1939710at2759"/>
<proteinExistence type="predicted"/>
<dbReference type="KEGG" id="vvi:109121741"/>
<accession>A0A438JJU5</accession>
<dbReference type="Pfam" id="PF12043">
    <property type="entry name" value="DUF3527"/>
    <property type="match status" value="1"/>
</dbReference>
<evidence type="ECO:0000313" key="2">
    <source>
        <dbReference type="EMBL" id="RVX09207.1"/>
    </source>
</evidence>
<gene>
    <name evidence="2" type="ORF">CK203_013800</name>
</gene>
<dbReference type="Gramene" id="Vitis02g00345.t01">
    <property type="protein sequence ID" value="Vitis02g00345.t01.CDS"/>
    <property type="gene ID" value="Vitis02g00345"/>
</dbReference>
<protein>
    <recommendedName>
        <fullName evidence="4">Bromo-adjacent domain-containing protein</fullName>
    </recommendedName>
</protein>
<name>A0A438JJU5_VITVI</name>
<dbReference type="PANTHER" id="PTHR31390">
    <property type="entry name" value="EXPRESSED PROTEIN"/>
    <property type="match status" value="1"/>
</dbReference>
<feature type="region of interest" description="Disordered" evidence="1">
    <location>
        <begin position="133"/>
        <end position="152"/>
    </location>
</feature>
<feature type="region of interest" description="Disordered" evidence="1">
    <location>
        <begin position="277"/>
        <end position="304"/>
    </location>
</feature>
<comment type="caution">
    <text evidence="2">The sequence shown here is derived from an EMBL/GenBank/DDBJ whole genome shotgun (WGS) entry which is preliminary data.</text>
</comment>
<dbReference type="EMBL" id="QGNW01000039">
    <property type="protein sequence ID" value="RVX09207.1"/>
    <property type="molecule type" value="Genomic_DNA"/>
</dbReference>
<dbReference type="Proteomes" id="UP000288805">
    <property type="component" value="Unassembled WGS sequence"/>
</dbReference>
<dbReference type="PANTHER" id="PTHR31390:SF0">
    <property type="entry name" value="DOMAIN PROTEIN, PUTATIVE (DUF3527)-RELATED"/>
    <property type="match status" value="1"/>
</dbReference>
<feature type="region of interest" description="Disordered" evidence="1">
    <location>
        <begin position="458"/>
        <end position="477"/>
    </location>
</feature>
<evidence type="ECO:0008006" key="4">
    <source>
        <dbReference type="Google" id="ProtNLM"/>
    </source>
</evidence>
<sequence>MQLDMELDFEKYCSLGLSPRTVLPSNQRYLGIGKRNTKEKPARRSNLLSIEEDFAEISFGDFHSFSCKSIRYRPVGVEGNVELKRGSIYQSSEEVRKKKKMGAVEGRRKIELSRSSDSSFPFRIVDSLCSSDEEDPVLEEKRSPVKSLNSDLNASSVRKPCSQVFSLPSSPGHFLTRGGSSDGFSEIGLNLDNRENHSAESAERDSIRDSKFKCDDVVGPQNDSNDLLERETVLTLYKSLSAKVALPHSPSQSESDYSRTSPKARFNPIRKMFDPFTKSKSQRSPLHSVVKPGGVTKGPASGRNNKTFRKSLLHDFANTTQHVELASQFAKKEFHHYAVPCSPAHLHGHLKLETKHGVPFFEFSLKHPEDVLVAKTWKVNNAFNWVYTFHSIRNRKKSNASGWGLKDSNKETSMVGQMQVSCYLCSELQDGGKFGNSMVTEFVLYDIAHARKSITARENSCHSPQAAEPAKGSNEGLAGQSLELDDVSDDAVKLKCQTNHASNHDDFDAAVPYPWAPANLHPDLEIAAIVIQVPFEKRESLKYRRGEKFSNKVHSDFLDLSMVEQKKKDVLDMSPAKVKVVTASGNHGLPSGDSRGPSSLLDRWRLGGGCDCGGWDMACPLIVFDNPSILRVEDCPLMESPQPLELFVQGAKERVPALTITRVEEGQYAVDFHAQLSTLQAFSICVAMLHSSEAFSTTGDEKNRHLLHCNSLKMLIEEEVKFLIEAVTEEEKRKVPKLVEGTLPPFVFNPPFSPIARV</sequence>
<reference evidence="2 3" key="1">
    <citation type="journal article" date="2018" name="PLoS Genet.">
        <title>Population sequencing reveals clonal diversity and ancestral inbreeding in the grapevine cultivar Chardonnay.</title>
        <authorList>
            <person name="Roach M.J."/>
            <person name="Johnson D.L."/>
            <person name="Bohlmann J."/>
            <person name="van Vuuren H.J."/>
            <person name="Jones S.J."/>
            <person name="Pretorius I.S."/>
            <person name="Schmidt S.A."/>
            <person name="Borneman A.R."/>
        </authorList>
    </citation>
    <scope>NUCLEOTIDE SEQUENCE [LARGE SCALE GENOMIC DNA]</scope>
    <source>
        <strain evidence="3">cv. Chardonnay</strain>
        <tissue evidence="2">Leaf</tissue>
    </source>
</reference>
<dbReference type="InterPro" id="IPR021916">
    <property type="entry name" value="DUF3527"/>
</dbReference>
<dbReference type="AlphaFoldDB" id="A0A438JJU5"/>
<organism evidence="2 3">
    <name type="scientific">Vitis vinifera</name>
    <name type="common">Grape</name>
    <dbReference type="NCBI Taxonomy" id="29760"/>
    <lineage>
        <taxon>Eukaryota</taxon>
        <taxon>Viridiplantae</taxon>
        <taxon>Streptophyta</taxon>
        <taxon>Embryophyta</taxon>
        <taxon>Tracheophyta</taxon>
        <taxon>Spermatophyta</taxon>
        <taxon>Magnoliopsida</taxon>
        <taxon>eudicotyledons</taxon>
        <taxon>Gunneridae</taxon>
        <taxon>Pentapetalae</taxon>
        <taxon>rosids</taxon>
        <taxon>Vitales</taxon>
        <taxon>Vitaceae</taxon>
        <taxon>Viteae</taxon>
        <taxon>Vitis</taxon>
    </lineage>
</organism>